<feature type="transmembrane region" description="Helical" evidence="9">
    <location>
        <begin position="72"/>
        <end position="97"/>
    </location>
</feature>
<comment type="similarity">
    <text evidence="2 8">Belongs to the major facilitator superfamily. Sugar transporter (TC 2.A.1.1) family.</text>
</comment>
<evidence type="ECO:0000259" key="10">
    <source>
        <dbReference type="PROSITE" id="PS50850"/>
    </source>
</evidence>
<keyword evidence="6 9" id="KW-0472">Membrane</keyword>
<dbReference type="Gene3D" id="1.20.1250.20">
    <property type="entry name" value="MFS general substrate transporter like domains"/>
    <property type="match status" value="1"/>
</dbReference>
<evidence type="ECO:0000256" key="2">
    <source>
        <dbReference type="ARBA" id="ARBA00010992"/>
    </source>
</evidence>
<dbReference type="PROSITE" id="PS00216">
    <property type="entry name" value="SUGAR_TRANSPORT_1"/>
    <property type="match status" value="1"/>
</dbReference>
<dbReference type="GO" id="GO:0016020">
    <property type="term" value="C:membrane"/>
    <property type="evidence" value="ECO:0007669"/>
    <property type="project" value="UniProtKB-SubCell"/>
</dbReference>
<feature type="transmembrane region" description="Helical" evidence="9">
    <location>
        <begin position="117"/>
        <end position="137"/>
    </location>
</feature>
<proteinExistence type="inferred from homology"/>
<dbReference type="PROSITE" id="PS50850">
    <property type="entry name" value="MFS"/>
    <property type="match status" value="1"/>
</dbReference>
<evidence type="ECO:0000313" key="12">
    <source>
        <dbReference type="Proteomes" id="UP000279259"/>
    </source>
</evidence>
<feature type="transmembrane region" description="Helical" evidence="9">
    <location>
        <begin position="491"/>
        <end position="509"/>
    </location>
</feature>
<keyword evidence="3 8" id="KW-0813">Transport</keyword>
<evidence type="ECO:0000256" key="7">
    <source>
        <dbReference type="ARBA" id="ARBA00049119"/>
    </source>
</evidence>
<dbReference type="SUPFAM" id="SSF103473">
    <property type="entry name" value="MFS general substrate transporter"/>
    <property type="match status" value="1"/>
</dbReference>
<dbReference type="PANTHER" id="PTHR48022:SF36">
    <property type="entry name" value="LACTOSE PERMEASE, PUTATIVE (AFU_ORTHOLOGUE AFUA_1G17310)-RELATED"/>
    <property type="match status" value="1"/>
</dbReference>
<evidence type="ECO:0000256" key="4">
    <source>
        <dbReference type="ARBA" id="ARBA00022692"/>
    </source>
</evidence>
<dbReference type="FunFam" id="1.20.1250.20:FF:000217">
    <property type="entry name" value="MFS lactose permease, putative"/>
    <property type="match status" value="1"/>
</dbReference>
<keyword evidence="12" id="KW-1185">Reference proteome</keyword>
<evidence type="ECO:0000256" key="9">
    <source>
        <dbReference type="SAM" id="Phobius"/>
    </source>
</evidence>
<feature type="transmembrane region" description="Helical" evidence="9">
    <location>
        <begin position="144"/>
        <end position="162"/>
    </location>
</feature>
<feature type="transmembrane region" description="Helical" evidence="9">
    <location>
        <begin position="235"/>
        <end position="255"/>
    </location>
</feature>
<dbReference type="Pfam" id="PF00083">
    <property type="entry name" value="Sugar_tr"/>
    <property type="match status" value="1"/>
</dbReference>
<dbReference type="NCBIfam" id="TIGR00879">
    <property type="entry name" value="SP"/>
    <property type="match status" value="1"/>
</dbReference>
<organism evidence="11 12">
    <name type="scientific">Saitozyma podzolica</name>
    <dbReference type="NCBI Taxonomy" id="1890683"/>
    <lineage>
        <taxon>Eukaryota</taxon>
        <taxon>Fungi</taxon>
        <taxon>Dikarya</taxon>
        <taxon>Basidiomycota</taxon>
        <taxon>Agaricomycotina</taxon>
        <taxon>Tremellomycetes</taxon>
        <taxon>Tremellales</taxon>
        <taxon>Trimorphomycetaceae</taxon>
        <taxon>Saitozyma</taxon>
    </lineage>
</organism>
<dbReference type="OrthoDB" id="6133115at2759"/>
<dbReference type="InterPro" id="IPR005828">
    <property type="entry name" value="MFS_sugar_transport-like"/>
</dbReference>
<evidence type="ECO:0000256" key="8">
    <source>
        <dbReference type="RuleBase" id="RU003346"/>
    </source>
</evidence>
<comment type="caution">
    <text evidence="11">The sequence shown here is derived from an EMBL/GenBank/DDBJ whole genome shotgun (WGS) entry which is preliminary data.</text>
</comment>
<keyword evidence="4 9" id="KW-0812">Transmembrane</keyword>
<feature type="transmembrane region" description="Helical" evidence="9">
    <location>
        <begin position="391"/>
        <end position="409"/>
    </location>
</feature>
<dbReference type="PANTHER" id="PTHR48022">
    <property type="entry name" value="PLASTIDIC GLUCOSE TRANSPORTER 4"/>
    <property type="match status" value="1"/>
</dbReference>
<dbReference type="InterPro" id="IPR005829">
    <property type="entry name" value="Sugar_transporter_CS"/>
</dbReference>
<feature type="domain" description="Major facilitator superfamily (MFS) profile" evidence="10">
    <location>
        <begin position="75"/>
        <end position="514"/>
    </location>
</feature>
<evidence type="ECO:0000256" key="1">
    <source>
        <dbReference type="ARBA" id="ARBA00004141"/>
    </source>
</evidence>
<evidence type="ECO:0000256" key="3">
    <source>
        <dbReference type="ARBA" id="ARBA00022448"/>
    </source>
</evidence>
<accession>A0A427YFE0</accession>
<feature type="transmembrane region" description="Helical" evidence="9">
    <location>
        <begin position="328"/>
        <end position="346"/>
    </location>
</feature>
<reference evidence="11 12" key="1">
    <citation type="submission" date="2018-11" db="EMBL/GenBank/DDBJ databases">
        <title>Genome sequence of Saitozyma podzolica DSM 27192.</title>
        <authorList>
            <person name="Aliyu H."/>
            <person name="Gorte O."/>
            <person name="Ochsenreither K."/>
        </authorList>
    </citation>
    <scope>NUCLEOTIDE SEQUENCE [LARGE SCALE GENOMIC DNA]</scope>
    <source>
        <strain evidence="11 12">DSM 27192</strain>
    </source>
</reference>
<feature type="transmembrane region" description="Helical" evidence="9">
    <location>
        <begin position="366"/>
        <end position="384"/>
    </location>
</feature>
<evidence type="ECO:0000256" key="5">
    <source>
        <dbReference type="ARBA" id="ARBA00022989"/>
    </source>
</evidence>
<evidence type="ECO:0000313" key="11">
    <source>
        <dbReference type="EMBL" id="RSH89697.1"/>
    </source>
</evidence>
<gene>
    <name evidence="11" type="ORF">EHS25_002248</name>
</gene>
<name>A0A427YFE0_9TREE</name>
<comment type="subcellular location">
    <subcellularLocation>
        <location evidence="1">Membrane</location>
        <topology evidence="1">Multi-pass membrane protein</topology>
    </subcellularLocation>
</comment>
<sequence>MPGAPIEPAPVEDDQAKDDVFHAEQVAGETAGYDEKAAALSGRNVRNVYNADLYEAVQNAHVPRWGKTTIQLYFAVFVTFCCSCANGYDGSLFTGILSMPYFQSTFQSGTTGSKVSVMSSMYSVGSLVGSPFAAFVSDRWGRRVGMFCGAWFITTGMIITAASTTIPVFAVGRFVLGFGIHFMTIAAPSYTMEISPPHWRGRCTGLYNCGYYGGAIPAAAVTFGCNFLQSNWSWRVPLILQAFACTIVILFVFTIPESPRWLMANGREEEAIEYLIKYHAAGDRNSKLVQLEVSEFRQHIAQNGADKRWWDYRPLVLTHNGRWRMAQVLMMSIAGQFSGNGLSYYNTVIYKQLGVTTVSMQLAYNLLYNVVAAVGAFSGAFLSDRMPRRKILVSGTLICAGLLAINAGLQLVIGKGMASHSVYAGALASYFLFGFVFMFSYTPLQAVVPTEALETTIRAKGLALAGVVSGCMGFINTFAGPIGLANIGYRYVWVFVGWDTFEGLMWYLFGVESQGKTLEELNWIYDQPNPVKASLKTSEVVVTDDGTVVARADEL</sequence>
<dbReference type="AlphaFoldDB" id="A0A427YFE0"/>
<dbReference type="EMBL" id="RSCD01000013">
    <property type="protein sequence ID" value="RSH89697.1"/>
    <property type="molecule type" value="Genomic_DNA"/>
</dbReference>
<feature type="transmembrane region" description="Helical" evidence="9">
    <location>
        <begin position="421"/>
        <end position="441"/>
    </location>
</feature>
<dbReference type="InterPro" id="IPR050360">
    <property type="entry name" value="MFS_Sugar_Transporters"/>
</dbReference>
<dbReference type="InterPro" id="IPR003663">
    <property type="entry name" value="Sugar/inositol_transpt"/>
</dbReference>
<dbReference type="GO" id="GO:0005351">
    <property type="term" value="F:carbohydrate:proton symporter activity"/>
    <property type="evidence" value="ECO:0007669"/>
    <property type="project" value="TreeGrafter"/>
</dbReference>
<evidence type="ECO:0000256" key="6">
    <source>
        <dbReference type="ARBA" id="ARBA00023136"/>
    </source>
</evidence>
<dbReference type="InterPro" id="IPR020846">
    <property type="entry name" value="MFS_dom"/>
</dbReference>
<dbReference type="Proteomes" id="UP000279259">
    <property type="component" value="Unassembled WGS sequence"/>
</dbReference>
<feature type="transmembrane region" description="Helical" evidence="9">
    <location>
        <begin position="209"/>
        <end position="229"/>
    </location>
</feature>
<keyword evidence="5 9" id="KW-1133">Transmembrane helix</keyword>
<feature type="transmembrane region" description="Helical" evidence="9">
    <location>
        <begin position="462"/>
        <end position="485"/>
    </location>
</feature>
<feature type="transmembrane region" description="Helical" evidence="9">
    <location>
        <begin position="168"/>
        <end position="188"/>
    </location>
</feature>
<protein>
    <recommendedName>
        <fullName evidence="10">Major facilitator superfamily (MFS) profile domain-containing protein</fullName>
    </recommendedName>
</protein>
<comment type="catalytic activity">
    <reaction evidence="7">
        <text>myo-inositol(out) + H(+)(out) = myo-inositol(in) + H(+)(in)</text>
        <dbReference type="Rhea" id="RHEA:60364"/>
        <dbReference type="ChEBI" id="CHEBI:15378"/>
        <dbReference type="ChEBI" id="CHEBI:17268"/>
    </reaction>
</comment>
<dbReference type="InterPro" id="IPR036259">
    <property type="entry name" value="MFS_trans_sf"/>
</dbReference>